<keyword evidence="3" id="KW-0489">Methyltransferase</keyword>
<dbReference type="SUPFAM" id="SSF53335">
    <property type="entry name" value="S-adenosyl-L-methionine-dependent methyltransferases"/>
    <property type="match status" value="1"/>
</dbReference>
<feature type="active site" description="Proton acceptor" evidence="7">
    <location>
        <position position="201"/>
    </location>
</feature>
<evidence type="ECO:0000256" key="6">
    <source>
        <dbReference type="ARBA" id="ARBA00041184"/>
    </source>
</evidence>
<evidence type="ECO:0000256" key="1">
    <source>
        <dbReference type="ARBA" id="ARBA00009258"/>
    </source>
</evidence>
<name>A0AAV1VDW9_9STRA</name>
<comment type="caution">
    <text evidence="9">The sequence shown here is derived from an EMBL/GenBank/DDBJ whole genome shotgun (WGS) entry which is preliminary data.</text>
</comment>
<dbReference type="Proteomes" id="UP001162060">
    <property type="component" value="Unassembled WGS sequence"/>
</dbReference>
<protein>
    <recommendedName>
        <fullName evidence="6">rRNA methyltransferase 2, mitochondrial</fullName>
    </recommendedName>
</protein>
<gene>
    <name evidence="9" type="ORF">PM001_LOCUS29235</name>
</gene>
<dbReference type="PIRSF" id="PIRSF005461">
    <property type="entry name" value="23S_rRNA_mtase"/>
    <property type="match status" value="1"/>
</dbReference>
<dbReference type="PANTHER" id="PTHR10920:SF18">
    <property type="entry name" value="RRNA METHYLTRANSFERASE 2, MITOCHONDRIAL"/>
    <property type="match status" value="1"/>
</dbReference>
<feature type="domain" description="Ribosomal RNA methyltransferase FtsJ" evidence="8">
    <location>
        <begin position="56"/>
        <end position="243"/>
    </location>
</feature>
<evidence type="ECO:0000256" key="3">
    <source>
        <dbReference type="ARBA" id="ARBA00022603"/>
    </source>
</evidence>
<proteinExistence type="inferred from homology"/>
<evidence type="ECO:0000313" key="10">
    <source>
        <dbReference type="Proteomes" id="UP001162060"/>
    </source>
</evidence>
<evidence type="ECO:0000259" key="8">
    <source>
        <dbReference type="Pfam" id="PF01728"/>
    </source>
</evidence>
<evidence type="ECO:0000313" key="9">
    <source>
        <dbReference type="EMBL" id="CAK7944085.1"/>
    </source>
</evidence>
<reference evidence="9" key="1">
    <citation type="submission" date="2024-01" db="EMBL/GenBank/DDBJ databases">
        <authorList>
            <person name="Webb A."/>
        </authorList>
    </citation>
    <scope>NUCLEOTIDE SEQUENCE</scope>
    <source>
        <strain evidence="9">Pm1</strain>
    </source>
</reference>
<keyword evidence="5 7" id="KW-0949">S-adenosyl-L-methionine</keyword>
<keyword evidence="4" id="KW-0808">Transferase</keyword>
<dbReference type="InterPro" id="IPR015507">
    <property type="entry name" value="rRNA-MeTfrase_E"/>
</dbReference>
<dbReference type="Pfam" id="PF01728">
    <property type="entry name" value="FtsJ"/>
    <property type="match status" value="1"/>
</dbReference>
<evidence type="ECO:0000256" key="4">
    <source>
        <dbReference type="ARBA" id="ARBA00022679"/>
    </source>
</evidence>
<evidence type="ECO:0000256" key="5">
    <source>
        <dbReference type="ARBA" id="ARBA00022691"/>
    </source>
</evidence>
<dbReference type="InterPro" id="IPR050082">
    <property type="entry name" value="RNA_methyltr_RlmE"/>
</dbReference>
<dbReference type="AlphaFoldDB" id="A0AAV1VDW9"/>
<accession>A0AAV1VDW9</accession>
<sequence length="261" mass="28566">MGLLPPPAFMCTPSSLAYLTDMVIKSLKGKSNASARWVRRQWSDPVVKQAHREGLRSRAAMKLRQLNDRCQLLKRGDVVVDLGAAPGGWSQVAVAATTPRKSQKQSQGTRELLPTVVAVDLKPFDPVEGTAIVVGDFRQATVRKQLTDALRGRKADVVLSDMAPSFSGNFLTDSQAQLRLCHNALKMAELYLRPGGNFVAKILRCEGSEDFRAELKTAFDVVKAVKPSSSRPESTEMFMVAKGLKKKSADSELPPKGESER</sequence>
<dbReference type="GO" id="GO:0008650">
    <property type="term" value="F:rRNA (uridine-2'-O-)-methyltransferase activity"/>
    <property type="evidence" value="ECO:0007669"/>
    <property type="project" value="TreeGrafter"/>
</dbReference>
<comment type="similarity">
    <text evidence="1">Belongs to the class I-like SAM-binding methyltransferase superfamily. RNA methyltransferase RlmE family.</text>
</comment>
<evidence type="ECO:0000256" key="2">
    <source>
        <dbReference type="ARBA" id="ARBA00022552"/>
    </source>
</evidence>
<dbReference type="Gene3D" id="3.40.50.150">
    <property type="entry name" value="Vaccinia Virus protein VP39"/>
    <property type="match status" value="1"/>
</dbReference>
<dbReference type="HAMAP" id="MF_01547">
    <property type="entry name" value="RNA_methyltr_E"/>
    <property type="match status" value="1"/>
</dbReference>
<dbReference type="InterPro" id="IPR002877">
    <property type="entry name" value="RNA_MeTrfase_FtsJ_dom"/>
</dbReference>
<evidence type="ECO:0000256" key="7">
    <source>
        <dbReference type="PIRSR" id="PIRSR005461-1"/>
    </source>
</evidence>
<organism evidence="9 10">
    <name type="scientific">Peronospora matthiolae</name>
    <dbReference type="NCBI Taxonomy" id="2874970"/>
    <lineage>
        <taxon>Eukaryota</taxon>
        <taxon>Sar</taxon>
        <taxon>Stramenopiles</taxon>
        <taxon>Oomycota</taxon>
        <taxon>Peronosporomycetes</taxon>
        <taxon>Peronosporales</taxon>
        <taxon>Peronosporaceae</taxon>
        <taxon>Peronospora</taxon>
    </lineage>
</organism>
<dbReference type="EMBL" id="CAKLBY020000306">
    <property type="protein sequence ID" value="CAK7944085.1"/>
    <property type="molecule type" value="Genomic_DNA"/>
</dbReference>
<dbReference type="PANTHER" id="PTHR10920">
    <property type="entry name" value="RIBOSOMAL RNA METHYLTRANSFERASE"/>
    <property type="match status" value="1"/>
</dbReference>
<dbReference type="InterPro" id="IPR029063">
    <property type="entry name" value="SAM-dependent_MTases_sf"/>
</dbReference>
<keyword evidence="2" id="KW-0698">rRNA processing</keyword>